<dbReference type="AlphaFoldDB" id="A0AAN9UWA6"/>
<evidence type="ECO:0000313" key="2">
    <source>
        <dbReference type="EMBL" id="KAK7755413.1"/>
    </source>
</evidence>
<proteinExistence type="predicted"/>
<evidence type="ECO:0000313" key="3">
    <source>
        <dbReference type="Proteomes" id="UP001320420"/>
    </source>
</evidence>
<comment type="caution">
    <text evidence="2">The sequence shown here is derived from an EMBL/GenBank/DDBJ whole genome shotgun (WGS) entry which is preliminary data.</text>
</comment>
<name>A0AAN9UWA6_9PEZI</name>
<keyword evidence="1" id="KW-0175">Coiled coil</keyword>
<feature type="coiled-coil region" evidence="1">
    <location>
        <begin position="61"/>
        <end position="181"/>
    </location>
</feature>
<protein>
    <submittedName>
        <fullName evidence="2">Uncharacterized protein</fullName>
    </submittedName>
</protein>
<gene>
    <name evidence="2" type="ORF">SLS62_002640</name>
</gene>
<sequence length="243" mass="28308">MNRRLHGAIDDAPQTVYAKEVISAASWGSSTADRMSPALCKALDQWTRGTLSVRVLHGNITDILEAEGRQMQEEIDRKEREYLGKERSLERERDEFLENKGELDRAQARLLCEREDKERKLKEAKRFDYNEPTPAVKGRLDKTKEQARADIKRIKQEIQELEEEIQRHRASEAELDEQDKRLDIEHLVLQRDRARLKEELEDLAQPLYIPLYRSGGRDRPHITLRNLNPVAGHPNPSSRRVSN</sequence>
<dbReference type="Proteomes" id="UP001320420">
    <property type="component" value="Unassembled WGS sequence"/>
</dbReference>
<keyword evidence="3" id="KW-1185">Reference proteome</keyword>
<accession>A0AAN9UWA6</accession>
<reference evidence="2 3" key="1">
    <citation type="submission" date="2024-02" db="EMBL/GenBank/DDBJ databases">
        <title>De novo assembly and annotation of 12 fungi associated with fruit tree decline syndrome in Ontario, Canada.</title>
        <authorList>
            <person name="Sulman M."/>
            <person name="Ellouze W."/>
            <person name="Ilyukhin E."/>
        </authorList>
    </citation>
    <scope>NUCLEOTIDE SEQUENCE [LARGE SCALE GENOMIC DNA]</scope>
    <source>
        <strain evidence="2 3">M11/M66-122</strain>
    </source>
</reference>
<dbReference type="EMBL" id="JAKJXP020000013">
    <property type="protein sequence ID" value="KAK7755413.1"/>
    <property type="molecule type" value="Genomic_DNA"/>
</dbReference>
<evidence type="ECO:0000256" key="1">
    <source>
        <dbReference type="SAM" id="Coils"/>
    </source>
</evidence>
<organism evidence="2 3">
    <name type="scientific">Diatrype stigma</name>
    <dbReference type="NCBI Taxonomy" id="117547"/>
    <lineage>
        <taxon>Eukaryota</taxon>
        <taxon>Fungi</taxon>
        <taxon>Dikarya</taxon>
        <taxon>Ascomycota</taxon>
        <taxon>Pezizomycotina</taxon>
        <taxon>Sordariomycetes</taxon>
        <taxon>Xylariomycetidae</taxon>
        <taxon>Xylariales</taxon>
        <taxon>Diatrypaceae</taxon>
        <taxon>Diatrype</taxon>
    </lineage>
</organism>